<evidence type="ECO:0000313" key="3">
    <source>
        <dbReference type="Proteomes" id="UP000198403"/>
    </source>
</evidence>
<evidence type="ECO:0000313" key="2">
    <source>
        <dbReference type="EMBL" id="SNR32891.1"/>
    </source>
</evidence>
<feature type="compositionally biased region" description="Basic and acidic residues" evidence="1">
    <location>
        <begin position="124"/>
        <end position="138"/>
    </location>
</feature>
<protein>
    <submittedName>
        <fullName evidence="2">Uncharacterized protein</fullName>
    </submittedName>
</protein>
<dbReference type="EMBL" id="FZNO01000003">
    <property type="protein sequence ID" value="SNR32891.1"/>
    <property type="molecule type" value="Genomic_DNA"/>
</dbReference>
<keyword evidence="3" id="KW-1185">Reference proteome</keyword>
<feature type="region of interest" description="Disordered" evidence="1">
    <location>
        <begin position="103"/>
        <end position="138"/>
    </location>
</feature>
<dbReference type="Proteomes" id="UP000198403">
    <property type="component" value="Unassembled WGS sequence"/>
</dbReference>
<gene>
    <name evidence="2" type="ORF">SAMN06272737_10364</name>
</gene>
<proteinExistence type="predicted"/>
<accession>A0A238VFA1</accession>
<dbReference type="AlphaFoldDB" id="A0A238VFA1"/>
<name>A0A238VFA1_9ACTN</name>
<evidence type="ECO:0000256" key="1">
    <source>
        <dbReference type="SAM" id="MobiDB-lite"/>
    </source>
</evidence>
<dbReference type="RefSeq" id="WP_089335217.1">
    <property type="nucleotide sequence ID" value="NZ_FZNO01000003.1"/>
</dbReference>
<reference evidence="2 3" key="1">
    <citation type="submission" date="2017-06" db="EMBL/GenBank/DDBJ databases">
        <authorList>
            <person name="Kim H.J."/>
            <person name="Triplett B.A."/>
        </authorList>
    </citation>
    <scope>NUCLEOTIDE SEQUENCE [LARGE SCALE GENOMIC DNA]</scope>
    <source>
        <strain evidence="2 3">DSM 44272</strain>
    </source>
</reference>
<sequence length="237" mass="26041">MIADEPITARDGERQFPYRPADCPHGSWSVSGVVWTCQLCGDQRRYSAAPAAEADNAGEVYGLRMDGNHQRHPVRPAVSRGGSLGSRFAAHERELDNDAAITRPAVSPGGQAADSSHPTGGDVNTDRGNVRARDNAEGVEELREQIARWLWNDRWNDGDQDPDPANAAMPWDEAHPVQQQLMRERADSLLTLPGLAPLVADRQAVKRVEHVLALYRGYESSAYVDVSVVRRALDGDR</sequence>
<organism evidence="2 3">
    <name type="scientific">Blastococcus mobilis</name>
    <dbReference type="NCBI Taxonomy" id="1938746"/>
    <lineage>
        <taxon>Bacteria</taxon>
        <taxon>Bacillati</taxon>
        <taxon>Actinomycetota</taxon>
        <taxon>Actinomycetes</taxon>
        <taxon>Geodermatophilales</taxon>
        <taxon>Geodermatophilaceae</taxon>
        <taxon>Blastococcus</taxon>
    </lineage>
</organism>